<dbReference type="EMBL" id="MCFK01001631">
    <property type="protein sequence ID" value="RKF64788.1"/>
    <property type="molecule type" value="Genomic_DNA"/>
</dbReference>
<dbReference type="GO" id="GO:0003677">
    <property type="term" value="F:DNA binding"/>
    <property type="evidence" value="ECO:0007669"/>
    <property type="project" value="InterPro"/>
</dbReference>
<name>A0A420I4Z9_9PEZI</name>
<organism evidence="2 3">
    <name type="scientific">Erysiphe neolycopersici</name>
    <dbReference type="NCBI Taxonomy" id="212602"/>
    <lineage>
        <taxon>Eukaryota</taxon>
        <taxon>Fungi</taxon>
        <taxon>Dikarya</taxon>
        <taxon>Ascomycota</taxon>
        <taxon>Pezizomycotina</taxon>
        <taxon>Leotiomycetes</taxon>
        <taxon>Erysiphales</taxon>
        <taxon>Erysiphaceae</taxon>
        <taxon>Erysiphe</taxon>
    </lineage>
</organism>
<evidence type="ECO:0000259" key="1">
    <source>
        <dbReference type="Pfam" id="PF05225"/>
    </source>
</evidence>
<reference evidence="2 3" key="1">
    <citation type="journal article" date="2018" name="BMC Genomics">
        <title>Comparative genome analyses reveal sequence features reflecting distinct modes of host-adaptation between dicot and monocot powdery mildew.</title>
        <authorList>
            <person name="Wu Y."/>
            <person name="Ma X."/>
            <person name="Pan Z."/>
            <person name="Kale S.D."/>
            <person name="Song Y."/>
            <person name="King H."/>
            <person name="Zhang Q."/>
            <person name="Presley C."/>
            <person name="Deng X."/>
            <person name="Wei C.I."/>
            <person name="Xiao S."/>
        </authorList>
    </citation>
    <scope>NUCLEOTIDE SEQUENCE [LARGE SCALE GENOMIC DNA]</scope>
    <source>
        <strain evidence="2">UMSG2</strain>
    </source>
</reference>
<gene>
    <name evidence="2" type="ORF">OnM2_016070</name>
</gene>
<feature type="non-terminal residue" evidence="2">
    <location>
        <position position="45"/>
    </location>
</feature>
<proteinExistence type="predicted"/>
<dbReference type="Pfam" id="PF05225">
    <property type="entry name" value="HTH_psq"/>
    <property type="match status" value="1"/>
</dbReference>
<dbReference type="InterPro" id="IPR009057">
    <property type="entry name" value="Homeodomain-like_sf"/>
</dbReference>
<feature type="domain" description="HTH psq-type" evidence="1">
    <location>
        <begin position="6"/>
        <end position="44"/>
    </location>
</feature>
<evidence type="ECO:0000313" key="3">
    <source>
        <dbReference type="Proteomes" id="UP000286134"/>
    </source>
</evidence>
<protein>
    <recommendedName>
        <fullName evidence="1">HTH psq-type domain-containing protein</fullName>
    </recommendedName>
</protein>
<dbReference type="Gene3D" id="1.10.10.60">
    <property type="entry name" value="Homeodomain-like"/>
    <property type="match status" value="1"/>
</dbReference>
<dbReference type="SUPFAM" id="SSF46689">
    <property type="entry name" value="Homeodomain-like"/>
    <property type="match status" value="1"/>
</dbReference>
<accession>A0A420I4Z9</accession>
<dbReference type="AlphaFoldDB" id="A0A420I4Z9"/>
<dbReference type="Proteomes" id="UP000286134">
    <property type="component" value="Unassembled WGS sequence"/>
</dbReference>
<sequence length="45" mass="5172">MPIYSKEDKLNLALQAIENSKKYREKPLSLRQAAKIFNVPHSTIS</sequence>
<dbReference type="InterPro" id="IPR007889">
    <property type="entry name" value="HTH_Psq"/>
</dbReference>
<comment type="caution">
    <text evidence="2">The sequence shown here is derived from an EMBL/GenBank/DDBJ whole genome shotgun (WGS) entry which is preliminary data.</text>
</comment>
<evidence type="ECO:0000313" key="2">
    <source>
        <dbReference type="EMBL" id="RKF64788.1"/>
    </source>
</evidence>
<keyword evidence="3" id="KW-1185">Reference proteome</keyword>
<dbReference type="OrthoDB" id="3439594at2759"/>